<keyword evidence="1" id="KW-0812">Transmembrane</keyword>
<dbReference type="EMBL" id="PXXU01000028">
    <property type="protein sequence ID" value="PSJ17083.1"/>
    <property type="molecule type" value="Genomic_DNA"/>
</dbReference>
<dbReference type="Proteomes" id="UP000241912">
    <property type="component" value="Unassembled WGS sequence"/>
</dbReference>
<keyword evidence="3" id="KW-1185">Reference proteome</keyword>
<keyword evidence="1" id="KW-0472">Membrane</keyword>
<evidence type="ECO:0000313" key="3">
    <source>
        <dbReference type="Proteomes" id="UP000241912"/>
    </source>
</evidence>
<dbReference type="AlphaFoldDB" id="A0A2P7NUD8"/>
<comment type="caution">
    <text evidence="2">The sequence shown here is derived from an EMBL/GenBank/DDBJ whole genome shotgun (WGS) entry which is preliminary data.</text>
</comment>
<evidence type="ECO:0000313" key="2">
    <source>
        <dbReference type="EMBL" id="PSJ17083.1"/>
    </source>
</evidence>
<protein>
    <submittedName>
        <fullName evidence="2">Uncharacterized protein</fullName>
    </submittedName>
</protein>
<feature type="transmembrane region" description="Helical" evidence="1">
    <location>
        <begin position="50"/>
        <end position="70"/>
    </location>
</feature>
<keyword evidence="1" id="KW-1133">Transmembrane helix</keyword>
<name>A0A2P7NUD8_9PROT</name>
<accession>A0A2P7NUD8</accession>
<gene>
    <name evidence="2" type="ORF">C7H79_10220</name>
</gene>
<reference evidence="2 3" key="1">
    <citation type="submission" date="2018-03" db="EMBL/GenBank/DDBJ databases">
        <title>Draft genome of Nitrosomonas supralitoralis APG5.</title>
        <authorList>
            <person name="Urakawa H."/>
            <person name="Lopez J.V."/>
        </authorList>
    </citation>
    <scope>NUCLEOTIDE SEQUENCE [LARGE SCALE GENOMIC DNA]</scope>
    <source>
        <strain evidence="2 3">APG5</strain>
    </source>
</reference>
<proteinExistence type="predicted"/>
<evidence type="ECO:0000256" key="1">
    <source>
        <dbReference type="SAM" id="Phobius"/>
    </source>
</evidence>
<sequence>MFNSLVKSDELTKSTELSYTVNAAALNTLAAFEEEEEQKHRDAIGQQKKIIWLTFALVFVGFVQAYINYIGEC</sequence>
<organism evidence="2 3">
    <name type="scientific">Nitrosomonas supralitoralis</name>
    <dbReference type="NCBI Taxonomy" id="2116706"/>
    <lineage>
        <taxon>Bacteria</taxon>
        <taxon>Pseudomonadati</taxon>
        <taxon>Pseudomonadota</taxon>
        <taxon>Betaproteobacteria</taxon>
        <taxon>Nitrosomonadales</taxon>
        <taxon>Nitrosomonadaceae</taxon>
        <taxon>Nitrosomonas</taxon>
    </lineage>
</organism>